<dbReference type="Proteomes" id="UP000237105">
    <property type="component" value="Unassembled WGS sequence"/>
</dbReference>
<dbReference type="PANTHER" id="PTHR47074">
    <property type="entry name" value="BNAC02G40300D PROTEIN"/>
    <property type="match status" value="1"/>
</dbReference>
<accession>A0A2P5AQ84</accession>
<dbReference type="PANTHER" id="PTHR47074:SF11">
    <property type="entry name" value="REVERSE TRANSCRIPTASE-LIKE PROTEIN"/>
    <property type="match status" value="1"/>
</dbReference>
<organism evidence="1 2">
    <name type="scientific">Parasponia andersonii</name>
    <name type="common">Sponia andersonii</name>
    <dbReference type="NCBI Taxonomy" id="3476"/>
    <lineage>
        <taxon>Eukaryota</taxon>
        <taxon>Viridiplantae</taxon>
        <taxon>Streptophyta</taxon>
        <taxon>Embryophyta</taxon>
        <taxon>Tracheophyta</taxon>
        <taxon>Spermatophyta</taxon>
        <taxon>Magnoliopsida</taxon>
        <taxon>eudicotyledons</taxon>
        <taxon>Gunneridae</taxon>
        <taxon>Pentapetalae</taxon>
        <taxon>rosids</taxon>
        <taxon>fabids</taxon>
        <taxon>Rosales</taxon>
        <taxon>Cannabaceae</taxon>
        <taxon>Parasponia</taxon>
    </lineage>
</organism>
<dbReference type="EMBL" id="JXTB01000490">
    <property type="protein sequence ID" value="PON38621.1"/>
    <property type="molecule type" value="Genomic_DNA"/>
</dbReference>
<name>A0A2P5AQ84_PARAD</name>
<proteinExistence type="predicted"/>
<evidence type="ECO:0000313" key="2">
    <source>
        <dbReference type="Proteomes" id="UP000237105"/>
    </source>
</evidence>
<comment type="caution">
    <text evidence="1">The sequence shown here is derived from an EMBL/GenBank/DDBJ whole genome shotgun (WGS) entry which is preliminary data.</text>
</comment>
<evidence type="ECO:0000313" key="1">
    <source>
        <dbReference type="EMBL" id="PON38621.1"/>
    </source>
</evidence>
<dbReference type="AlphaFoldDB" id="A0A2P5AQ84"/>
<reference evidence="2" key="1">
    <citation type="submission" date="2016-06" db="EMBL/GenBank/DDBJ databases">
        <title>Parallel loss of symbiosis genes in relatives of nitrogen-fixing non-legume Parasponia.</title>
        <authorList>
            <person name="Van Velzen R."/>
            <person name="Holmer R."/>
            <person name="Bu F."/>
            <person name="Rutten L."/>
            <person name="Van Zeijl A."/>
            <person name="Liu W."/>
            <person name="Santuari L."/>
            <person name="Cao Q."/>
            <person name="Sharma T."/>
            <person name="Shen D."/>
            <person name="Roswanjaya Y."/>
            <person name="Wardhani T."/>
            <person name="Kalhor M.S."/>
            <person name="Jansen J."/>
            <person name="Van den Hoogen J."/>
            <person name="Gungor B."/>
            <person name="Hartog M."/>
            <person name="Hontelez J."/>
            <person name="Verver J."/>
            <person name="Yang W.-C."/>
            <person name="Schijlen E."/>
            <person name="Repin R."/>
            <person name="Schilthuizen M."/>
            <person name="Schranz E."/>
            <person name="Heidstra R."/>
            <person name="Miyata K."/>
            <person name="Fedorova E."/>
            <person name="Kohlen W."/>
            <person name="Bisseling T."/>
            <person name="Smit S."/>
            <person name="Geurts R."/>
        </authorList>
    </citation>
    <scope>NUCLEOTIDE SEQUENCE [LARGE SCALE GENOMIC DNA]</scope>
    <source>
        <strain evidence="2">cv. WU1-14</strain>
    </source>
</reference>
<keyword evidence="2" id="KW-1185">Reference proteome</keyword>
<gene>
    <name evidence="1" type="ORF">PanWU01x14_311270</name>
</gene>
<sequence>MENHETSLHALLRYAAVNKGKQNSVVHGHVPGSAQRVLEVAEIWLSEFKSILKISEASSLPKLPSIPRSPPQSSYLKLNVHAAINECDSKVGVCIVNCDSSCQVESDSKNLVLAILRNDPLFMKSPIILDIIVNCFSLGNAACNFISRSRNVVAHNLTYFALNSVSSPRWLYETPTCMATDALADTVS</sequence>
<dbReference type="InterPro" id="IPR052929">
    <property type="entry name" value="RNase_H-like_EbsB-rel"/>
</dbReference>
<protein>
    <submittedName>
        <fullName evidence="1">Uncharacterized protein</fullName>
    </submittedName>
</protein>